<dbReference type="SMART" id="SM01117">
    <property type="entry name" value="Cyt-b5"/>
    <property type="match status" value="1"/>
</dbReference>
<dbReference type="InterPro" id="IPR036400">
    <property type="entry name" value="Cyt_B5-like_heme/steroid_sf"/>
</dbReference>
<dbReference type="AlphaFoldDB" id="W3WQG9"/>
<dbReference type="InterPro" id="IPR001199">
    <property type="entry name" value="Cyt_B5-like_heme/steroid-bd"/>
</dbReference>
<name>W3WQG9_PESFW</name>
<dbReference type="GO" id="GO:0016020">
    <property type="term" value="C:membrane"/>
    <property type="evidence" value="ECO:0007669"/>
    <property type="project" value="TreeGrafter"/>
</dbReference>
<dbReference type="PANTHER" id="PTHR19359">
    <property type="entry name" value="CYTOCHROME B5"/>
    <property type="match status" value="1"/>
</dbReference>
<dbReference type="Gene3D" id="3.10.120.10">
    <property type="entry name" value="Cytochrome b5-like heme/steroid binding domain"/>
    <property type="match status" value="1"/>
</dbReference>
<comment type="similarity">
    <text evidence="4">Belongs to the cytochrome b5 family.</text>
</comment>
<dbReference type="GO" id="GO:0020037">
    <property type="term" value="F:heme binding"/>
    <property type="evidence" value="ECO:0007669"/>
    <property type="project" value="TreeGrafter"/>
</dbReference>
<dbReference type="RefSeq" id="XP_007839103.1">
    <property type="nucleotide sequence ID" value="XM_007840912.1"/>
</dbReference>
<dbReference type="OrthoDB" id="260519at2759"/>
<evidence type="ECO:0000313" key="6">
    <source>
        <dbReference type="EMBL" id="ETS75387.1"/>
    </source>
</evidence>
<dbReference type="PRINTS" id="PR00363">
    <property type="entry name" value="CYTOCHROMEB5"/>
</dbReference>
<dbReference type="eggNOG" id="KOG0537">
    <property type="taxonomic scope" value="Eukaryota"/>
</dbReference>
<evidence type="ECO:0000259" key="5">
    <source>
        <dbReference type="PROSITE" id="PS50255"/>
    </source>
</evidence>
<proteinExistence type="inferred from homology"/>
<dbReference type="PANTHER" id="PTHR19359:SF14">
    <property type="entry name" value="CYTOCHROME B5 A"/>
    <property type="match status" value="1"/>
</dbReference>
<feature type="domain" description="Cytochrome b5 heme-binding" evidence="5">
    <location>
        <begin position="62"/>
        <end position="138"/>
    </location>
</feature>
<organism evidence="6 7">
    <name type="scientific">Pestalotiopsis fici (strain W106-1 / CGMCC3.15140)</name>
    <dbReference type="NCBI Taxonomy" id="1229662"/>
    <lineage>
        <taxon>Eukaryota</taxon>
        <taxon>Fungi</taxon>
        <taxon>Dikarya</taxon>
        <taxon>Ascomycota</taxon>
        <taxon>Pezizomycotina</taxon>
        <taxon>Sordariomycetes</taxon>
        <taxon>Xylariomycetidae</taxon>
        <taxon>Amphisphaeriales</taxon>
        <taxon>Sporocadaceae</taxon>
        <taxon>Pestalotiopsis</taxon>
    </lineage>
</organism>
<dbReference type="InterPro" id="IPR050668">
    <property type="entry name" value="Cytochrome_b5"/>
</dbReference>
<evidence type="ECO:0000313" key="7">
    <source>
        <dbReference type="Proteomes" id="UP000030651"/>
    </source>
</evidence>
<dbReference type="SUPFAM" id="SSF55856">
    <property type="entry name" value="Cytochrome b5-like heme/steroid binding domain"/>
    <property type="match status" value="1"/>
</dbReference>
<dbReference type="PROSITE" id="PS50255">
    <property type="entry name" value="CYTOCHROME_B5_2"/>
    <property type="match status" value="1"/>
</dbReference>
<evidence type="ECO:0000256" key="2">
    <source>
        <dbReference type="ARBA" id="ARBA00022723"/>
    </source>
</evidence>
<reference evidence="7" key="1">
    <citation type="journal article" date="2015" name="BMC Genomics">
        <title>Genomic and transcriptomic analysis of the endophytic fungus Pestalotiopsis fici reveals its lifestyle and high potential for synthesis of natural products.</title>
        <authorList>
            <person name="Wang X."/>
            <person name="Zhang X."/>
            <person name="Liu L."/>
            <person name="Xiang M."/>
            <person name="Wang W."/>
            <person name="Sun X."/>
            <person name="Che Y."/>
            <person name="Guo L."/>
            <person name="Liu G."/>
            <person name="Guo L."/>
            <person name="Wang C."/>
            <person name="Yin W.B."/>
            <person name="Stadler M."/>
            <person name="Zhang X."/>
            <person name="Liu X."/>
        </authorList>
    </citation>
    <scope>NUCLEOTIDE SEQUENCE [LARGE SCALE GENOMIC DNA]</scope>
    <source>
        <strain evidence="7">W106-1 / CGMCC3.15140</strain>
    </source>
</reference>
<protein>
    <recommendedName>
        <fullName evidence="5">Cytochrome b5 heme-binding domain-containing protein</fullName>
    </recommendedName>
</protein>
<dbReference type="Pfam" id="PF00173">
    <property type="entry name" value="Cyt-b5"/>
    <property type="match status" value="1"/>
</dbReference>
<dbReference type="EMBL" id="KI912118">
    <property type="protein sequence ID" value="ETS75387.1"/>
    <property type="molecule type" value="Genomic_DNA"/>
</dbReference>
<dbReference type="GeneID" id="19277344"/>
<evidence type="ECO:0000256" key="1">
    <source>
        <dbReference type="ARBA" id="ARBA00022617"/>
    </source>
</evidence>
<gene>
    <name evidence="6" type="ORF">PFICI_12331</name>
</gene>
<dbReference type="HOGENOM" id="CLU_1661395_0_0_1"/>
<keyword evidence="1" id="KW-0349">Heme</keyword>
<dbReference type="KEGG" id="pfy:PFICI_12331"/>
<accession>W3WQG9</accession>
<evidence type="ECO:0000256" key="4">
    <source>
        <dbReference type="ARBA" id="ARBA00038168"/>
    </source>
</evidence>
<dbReference type="GO" id="GO:0046872">
    <property type="term" value="F:metal ion binding"/>
    <property type="evidence" value="ECO:0007669"/>
    <property type="project" value="UniProtKB-KW"/>
</dbReference>
<keyword evidence="7" id="KW-1185">Reference proteome</keyword>
<evidence type="ECO:0000256" key="3">
    <source>
        <dbReference type="ARBA" id="ARBA00023004"/>
    </source>
</evidence>
<dbReference type="InParanoid" id="W3WQG9"/>
<sequence>MTTTHQEITQVVVLKAEAAGEPIANTVVLTQVATDGDEITVATTTKSECPKTEDTVNYSDTVPSYSARQVAEHKSATDLWIIVDNDVYDVTRFQHEHPGGHKVMAGVAGKDATKKFDKYHRRGILEKYKKDFKIGILATEPLGQETRSGLFGILKARKK</sequence>
<keyword evidence="3" id="KW-0408">Iron</keyword>
<dbReference type="Proteomes" id="UP000030651">
    <property type="component" value="Unassembled WGS sequence"/>
</dbReference>
<keyword evidence="2" id="KW-0479">Metal-binding</keyword>